<accession>X1I234</accession>
<dbReference type="InterPro" id="IPR046552">
    <property type="entry name" value="DUF6706"/>
</dbReference>
<proteinExistence type="predicted"/>
<reference evidence="1" key="1">
    <citation type="journal article" date="2014" name="Front. Microbiol.">
        <title>High frequency of phylogenetically diverse reductive dehalogenase-homologous genes in deep subseafloor sedimentary metagenomes.</title>
        <authorList>
            <person name="Kawai M."/>
            <person name="Futagami T."/>
            <person name="Toyoda A."/>
            <person name="Takaki Y."/>
            <person name="Nishi S."/>
            <person name="Hori S."/>
            <person name="Arai W."/>
            <person name="Tsubouchi T."/>
            <person name="Morono Y."/>
            <person name="Uchiyama I."/>
            <person name="Ito T."/>
            <person name="Fujiyama A."/>
            <person name="Inagaki F."/>
            <person name="Takami H."/>
        </authorList>
    </citation>
    <scope>NUCLEOTIDE SEQUENCE</scope>
    <source>
        <strain evidence="1">Expedition CK06-06</strain>
    </source>
</reference>
<dbReference type="Pfam" id="PF20449">
    <property type="entry name" value="DUF6706"/>
    <property type="match status" value="1"/>
</dbReference>
<organism evidence="1">
    <name type="scientific">marine sediment metagenome</name>
    <dbReference type="NCBI Taxonomy" id="412755"/>
    <lineage>
        <taxon>unclassified sequences</taxon>
        <taxon>metagenomes</taxon>
        <taxon>ecological metagenomes</taxon>
    </lineage>
</organism>
<comment type="caution">
    <text evidence="1">The sequence shown here is derived from an EMBL/GenBank/DDBJ whole genome shotgun (WGS) entry which is preliminary data.</text>
</comment>
<protein>
    <submittedName>
        <fullName evidence="1">Uncharacterized protein</fullName>
    </submittedName>
</protein>
<dbReference type="AlphaFoldDB" id="X1I234"/>
<name>X1I234_9ZZZZ</name>
<dbReference type="EMBL" id="BARU01031744">
    <property type="protein sequence ID" value="GAH63375.1"/>
    <property type="molecule type" value="Genomic_DNA"/>
</dbReference>
<evidence type="ECO:0000313" key="1">
    <source>
        <dbReference type="EMBL" id="GAH63375.1"/>
    </source>
</evidence>
<sequence>MTNKEALQSQTEYSNDNLLEKLLLDRGIEAEETYATANAKDIDLCAANLYFILAAHPEYREGSYSIKYNSAQLIAMAKTILKKYDMDESTVTGEAIW</sequence>
<gene>
    <name evidence="1" type="ORF">S03H2_50168</name>
</gene>